<keyword evidence="5" id="KW-1185">Reference proteome</keyword>
<dbReference type="RefSeq" id="WP_119670305.1">
    <property type="nucleotide sequence ID" value="NZ_QXED01000007.1"/>
</dbReference>
<dbReference type="InterPro" id="IPR002410">
    <property type="entry name" value="Peptidase_S33"/>
</dbReference>
<organism evidence="4 5">
    <name type="scientific">Fibrisoma montanum</name>
    <dbReference type="NCBI Taxonomy" id="2305895"/>
    <lineage>
        <taxon>Bacteria</taxon>
        <taxon>Pseudomonadati</taxon>
        <taxon>Bacteroidota</taxon>
        <taxon>Cytophagia</taxon>
        <taxon>Cytophagales</taxon>
        <taxon>Spirosomataceae</taxon>
        <taxon>Fibrisoma</taxon>
    </lineage>
</organism>
<evidence type="ECO:0000259" key="3">
    <source>
        <dbReference type="Pfam" id="PF00561"/>
    </source>
</evidence>
<evidence type="ECO:0000256" key="2">
    <source>
        <dbReference type="ARBA" id="ARBA00022801"/>
    </source>
</evidence>
<dbReference type="InterPro" id="IPR050266">
    <property type="entry name" value="AB_hydrolase_sf"/>
</dbReference>
<comment type="caution">
    <text evidence="4">The sequence shown here is derived from an EMBL/GenBank/DDBJ whole genome shotgun (WGS) entry which is preliminary data.</text>
</comment>
<comment type="similarity">
    <text evidence="1">Belongs to the peptidase S33 family.</text>
</comment>
<dbReference type="Gene3D" id="3.40.50.1820">
    <property type="entry name" value="alpha/beta hydrolase"/>
    <property type="match status" value="1"/>
</dbReference>
<evidence type="ECO:0000256" key="1">
    <source>
        <dbReference type="ARBA" id="ARBA00010088"/>
    </source>
</evidence>
<dbReference type="GO" id="GO:0008233">
    <property type="term" value="F:peptidase activity"/>
    <property type="evidence" value="ECO:0007669"/>
    <property type="project" value="InterPro"/>
</dbReference>
<dbReference type="SUPFAM" id="SSF53474">
    <property type="entry name" value="alpha/beta-Hydrolases"/>
    <property type="match status" value="1"/>
</dbReference>
<accession>A0A418M3A1</accession>
<dbReference type="PRINTS" id="PR00793">
    <property type="entry name" value="PROAMNOPTASE"/>
</dbReference>
<dbReference type="GO" id="GO:0016020">
    <property type="term" value="C:membrane"/>
    <property type="evidence" value="ECO:0007669"/>
    <property type="project" value="TreeGrafter"/>
</dbReference>
<sequence length="312" mass="34812">MKYYSLILFIWQLSIQTQSWAQKTDSLVLNNAVLYYHTYGTGTPIVVLSGGPGISAEQESDVVDSLAKSYRVILFEQRGTGRSWTKPMDSTTINIHSAINDLDVLRKRLGVTKLNIYGHSWGGMLAAAYAASYPNRVGLLILNGSGEINLAHTPIIDASTKRGYQLSDTSAINYWLDSPMGKQNPQLATRELRRIRVANSVYDRSKAALVFAQVEKGVRNQAMNSLMWRSLRREGFNLESTLKAYKGPALIIYGWQDPTGATTFYQLSRSLPQAEVKGINEAGHFVNVEQPTLFFSAVNDFLKRHLSDSKSH</sequence>
<proteinExistence type="inferred from homology"/>
<dbReference type="OrthoDB" id="9796770at2"/>
<gene>
    <name evidence="4" type="ORF">DYU11_24220</name>
</gene>
<feature type="domain" description="AB hydrolase-1" evidence="3">
    <location>
        <begin position="44"/>
        <end position="290"/>
    </location>
</feature>
<dbReference type="InterPro" id="IPR029058">
    <property type="entry name" value="AB_hydrolase_fold"/>
</dbReference>
<evidence type="ECO:0000313" key="5">
    <source>
        <dbReference type="Proteomes" id="UP000283523"/>
    </source>
</evidence>
<dbReference type="PANTHER" id="PTHR43798:SF33">
    <property type="entry name" value="HYDROLASE, PUTATIVE (AFU_ORTHOLOGUE AFUA_2G14860)-RELATED"/>
    <property type="match status" value="1"/>
</dbReference>
<dbReference type="EMBL" id="QXED01000007">
    <property type="protein sequence ID" value="RIV20019.1"/>
    <property type="molecule type" value="Genomic_DNA"/>
</dbReference>
<dbReference type="Proteomes" id="UP000283523">
    <property type="component" value="Unassembled WGS sequence"/>
</dbReference>
<dbReference type="PANTHER" id="PTHR43798">
    <property type="entry name" value="MONOACYLGLYCEROL LIPASE"/>
    <property type="match status" value="1"/>
</dbReference>
<dbReference type="AlphaFoldDB" id="A0A418M3A1"/>
<reference evidence="4 5" key="1">
    <citation type="submission" date="2018-08" db="EMBL/GenBank/DDBJ databases">
        <title>Fibrisoma montanum sp. nov., isolated from Danxia mountain soil.</title>
        <authorList>
            <person name="Huang Y."/>
        </authorList>
    </citation>
    <scope>NUCLEOTIDE SEQUENCE [LARGE SCALE GENOMIC DNA]</scope>
    <source>
        <strain evidence="4 5">HYT19</strain>
    </source>
</reference>
<keyword evidence="2 4" id="KW-0378">Hydrolase</keyword>
<name>A0A418M3A1_9BACT</name>
<dbReference type="Pfam" id="PF00561">
    <property type="entry name" value="Abhydrolase_1"/>
    <property type="match status" value="1"/>
</dbReference>
<dbReference type="GO" id="GO:0006508">
    <property type="term" value="P:proteolysis"/>
    <property type="evidence" value="ECO:0007669"/>
    <property type="project" value="InterPro"/>
</dbReference>
<dbReference type="PRINTS" id="PR00111">
    <property type="entry name" value="ABHYDROLASE"/>
</dbReference>
<dbReference type="InterPro" id="IPR000073">
    <property type="entry name" value="AB_hydrolase_1"/>
</dbReference>
<evidence type="ECO:0000313" key="4">
    <source>
        <dbReference type="EMBL" id="RIV20019.1"/>
    </source>
</evidence>
<protein>
    <submittedName>
        <fullName evidence="4">Alpha/beta hydrolase</fullName>
    </submittedName>
</protein>